<dbReference type="InterPro" id="IPR019787">
    <property type="entry name" value="Znf_PHD-finger"/>
</dbReference>
<dbReference type="Pfam" id="PF00856">
    <property type="entry name" value="SET"/>
    <property type="match status" value="1"/>
</dbReference>
<evidence type="ECO:0000256" key="14">
    <source>
        <dbReference type="SAM" id="MobiDB-lite"/>
    </source>
</evidence>
<feature type="region of interest" description="Disordered" evidence="14">
    <location>
        <begin position="1"/>
        <end position="30"/>
    </location>
</feature>
<feature type="compositionally biased region" description="Basic and acidic residues" evidence="14">
    <location>
        <begin position="499"/>
        <end position="515"/>
    </location>
</feature>
<proteinExistence type="predicted"/>
<dbReference type="PANTHER" id="PTHR45838">
    <property type="entry name" value="HISTONE-LYSINE-N-METHYLTRANSFERASE 2 KMT2 FAMILY MEMBER"/>
    <property type="match status" value="1"/>
</dbReference>
<sequence length="2117" mass="233462">MDNAWQIKCSSGRASSSSSSSSQIPQQQLESRNQMEWSAGQYVHPHVMQQINSVASVNGREPLAVFNPLYSGLSKSGKLEVRNSFLSFLSGPSFQLLYENKQLSSSAFSPPILDSSLSVSNDYCGVPLLPVGLLSQPQECKNLANGVEQRSSLNLPRGIAQNIDYTSVYHDKCQTTNVSRHGSDISKADYHHTIRGNEAHKNLPSSLWGRQASSNPPTVNHYTKNVQASVKVPADVKTVVTFDRSSASIVMGNPYVFCLGTKGELLISNTGLLGILCSCHGLHMSVKKFCEHSGLSDINPGEVVRLESGETIAHWRRLYFMKSRIRIPDDNSGWEWPERIPATVGLVKCNTSGLNMSKSSDMFQMVDPFVGLARSDQPCSNVATQNVSQMGQSVLEKTASGVMQRQRNAQEGCDIFRRSLTGSTQNILPNPSDVQTRPIIKESAHSGGFASSRPLSEKGQADNAYQSISDYINFLTRGGSAFVPNQNLGNFKLFGSDSDVDRSNSSRDAFSTDRDAIPSNIELRLGQPSQQNCTLKGSVVSAVPSQHCDGLLVSEKSPFPASIIHGNPRLSGESRQNLLYAPRDNSRGQNQSQSNIARCSNGSSNVNAIDIANLERLNGDTAKSSLISMFLSNLDMKNQPHVVSNVVNGDPVMLRMPICESHVSHKSSDFPKSRSDERLRQVNITGLGPLNNLDKDKGLHGAFNCAHTTENSTSLVHNKPVVGLSHFPGGVGENICISGSNGNDNRSYVCQSSCTLPDPTDVNNLPNQLKKGSFLESSSHIDHGHLRSLHFSSPTDGPSLPMPAVSMSFSSTTSVCRQNTSLPLAIKEGDVNPQTVDENLKLFALRQLLDFSKLEHMASFHKIDPRQERVSNLSTMEMQRPASTLDPPSADLKDGTCFLTKQDASEASVKHLACPVDGVEKSANVSAVNNRCNSSTSSRPISLFCVESDMQCPHSFGPNHNKQPMARFGRNETDRCTTLEHETCNQAQLDLVPEKHSCDFQSVSLSENCARGDKAPIIACNGHIGRSSTTTPALFPSVFGKVCKIPSAKTNATCQGDNSTKESPAQKDCQASQWRDVPRQQKGSHAPCIERPAEEFNIGQSVEELPVETISKVLVENQEVESLNEQQMSNAFSGYSAPAVTELTGEVNNVGSCTVNAQDVRNVGNHIFDEGSGIAKSWSSDETFDSEKSTDTVNGSNKLGKTEKGCFSSLSGFSSQSLDDCETGSVRLKKMQNQSHNGRTVYKITGAQKLDSDLKVGKRKKPTKWKRLDASFPITGLSSVNYESANDISQDGVHLSSSYVKKITSNKATCHPKYGSQKSRSLASNGCSNLKRKRSVLNSTKIVSAKRNQHGFHDYDGHWQDYSQKQSMNEVRSCRNSKLLGEKRLRWCYIADSDSQLPSKEINQVIIGKASMDISAESEPHSFSSTQTGTYDKQPRPIVCGNSGIISDGKVLEGRAKPIKLVSLSTILRKAKRCSVIEQEEPWPSLMLETKKSCFVSEDDDTYEGEMDHKEFSFDKKKKTLSKNIGNFSELSVLRRNGESGCSRPLKKYVLQSFSSASLKAKVKEVRLRSLDELSCKRNKFSSAKFYLRNSLKCSFQTKQKLDGKSYSLKRIDDSLHYRDDLCEGITKIPIKDNLCQSSILNSDAFCCVCGSSNKDDINSLLECNGCSIRVHQACYGVMKVPKVRWYCRPCGTNSKNIVCVLCGYGGGAMTQALKSQNIVKSFLKAWNFADISKSELSSLAVLKTDWVEQTDVIKGAGRNPVICNSITAGALDSTTKQWVHMVCGLWTPGTRCPNVHTMSAFDVSGASHPPKDTVCSMCNRFGGSYIQCRVLNCNVRFHPWCAHQKGLLQSEVEGADDEKVGFYGRCMLHATHIACDLDNDPVDSKYDGEKEDFKCARMEGYKGRKKDGCRNIHYGQSKNRGCFVPQEQINAWLHIIGHKSSTRGLLKPQASEIEYDCRKEYARYKQAKGWKHLVVYKSGIHALGLYTSQFIPRGAMVVEYVGEIVGLRVADKREIEYQSGRRLQYKSACYFFRIDKEHIIDATRKGGIARFVNHSCLPNCVAKVISVRNEKKVVFFAERDINQGEEITYDYHFNHEDEGKKIPCFCNSKNCRRYLN</sequence>
<evidence type="ECO:0000313" key="19">
    <source>
        <dbReference type="EMBL" id="KAK9100454.1"/>
    </source>
</evidence>
<dbReference type="SUPFAM" id="SSF57903">
    <property type="entry name" value="FYVE/PHD zinc finger"/>
    <property type="match status" value="1"/>
</dbReference>
<feature type="compositionally biased region" description="Low complexity" evidence="14">
    <location>
        <begin position="10"/>
        <end position="30"/>
    </location>
</feature>
<dbReference type="Proteomes" id="UP001419268">
    <property type="component" value="Unassembled WGS sequence"/>
</dbReference>
<dbReference type="InterPro" id="IPR013083">
    <property type="entry name" value="Znf_RING/FYVE/PHD"/>
</dbReference>
<evidence type="ECO:0000256" key="1">
    <source>
        <dbReference type="ARBA" id="ARBA00004123"/>
    </source>
</evidence>
<dbReference type="CDD" id="cd15571">
    <property type="entry name" value="ePHD"/>
    <property type="match status" value="1"/>
</dbReference>
<dbReference type="InterPro" id="IPR034732">
    <property type="entry name" value="EPHD"/>
</dbReference>
<dbReference type="PROSITE" id="PS51805">
    <property type="entry name" value="EPHD"/>
    <property type="match status" value="1"/>
</dbReference>
<feature type="region of interest" description="Disordered" evidence="14">
    <location>
        <begin position="1053"/>
        <end position="1085"/>
    </location>
</feature>
<dbReference type="Gene3D" id="2.170.270.10">
    <property type="entry name" value="SET domain"/>
    <property type="match status" value="1"/>
</dbReference>
<dbReference type="InterPro" id="IPR003616">
    <property type="entry name" value="Post-SET_dom"/>
</dbReference>
<dbReference type="InterPro" id="IPR011011">
    <property type="entry name" value="Znf_FYVE_PHD"/>
</dbReference>
<evidence type="ECO:0000256" key="5">
    <source>
        <dbReference type="ARBA" id="ARBA00022723"/>
    </source>
</evidence>
<evidence type="ECO:0000259" key="16">
    <source>
        <dbReference type="PROSITE" id="PS50280"/>
    </source>
</evidence>
<evidence type="ECO:0000256" key="8">
    <source>
        <dbReference type="ARBA" id="ARBA00022833"/>
    </source>
</evidence>
<evidence type="ECO:0000259" key="18">
    <source>
        <dbReference type="PROSITE" id="PS51805"/>
    </source>
</evidence>
<evidence type="ECO:0000256" key="6">
    <source>
        <dbReference type="ARBA" id="ARBA00022737"/>
    </source>
</evidence>
<dbReference type="EMBL" id="JBBNAG010000010">
    <property type="protein sequence ID" value="KAK9100454.1"/>
    <property type="molecule type" value="Genomic_DNA"/>
</dbReference>
<evidence type="ECO:0000259" key="17">
    <source>
        <dbReference type="PROSITE" id="PS50868"/>
    </source>
</evidence>
<evidence type="ECO:0000256" key="13">
    <source>
        <dbReference type="PROSITE-ProRule" id="PRU00146"/>
    </source>
</evidence>
<dbReference type="Pfam" id="PF13832">
    <property type="entry name" value="zf-HC5HC2H_2"/>
    <property type="match status" value="1"/>
</dbReference>
<keyword evidence="20" id="KW-1185">Reference proteome</keyword>
<feature type="domain" description="SET" evidence="16">
    <location>
        <begin position="1972"/>
        <end position="2093"/>
    </location>
</feature>
<keyword evidence="12" id="KW-0539">Nucleus</keyword>
<dbReference type="GO" id="GO:0045893">
    <property type="term" value="P:positive regulation of DNA-templated transcription"/>
    <property type="evidence" value="ECO:0007669"/>
    <property type="project" value="TreeGrafter"/>
</dbReference>
<dbReference type="InterPro" id="IPR046341">
    <property type="entry name" value="SET_dom_sf"/>
</dbReference>
<dbReference type="PROSITE" id="PS50868">
    <property type="entry name" value="POST_SET"/>
    <property type="match status" value="1"/>
</dbReference>
<keyword evidence="7 13" id="KW-0863">Zinc-finger</keyword>
<evidence type="ECO:0000256" key="3">
    <source>
        <dbReference type="ARBA" id="ARBA00022679"/>
    </source>
</evidence>
<name>A0AAP0HXV4_9MAGN</name>
<dbReference type="Pfam" id="PF13831">
    <property type="entry name" value="PHD_2"/>
    <property type="match status" value="1"/>
</dbReference>
<evidence type="ECO:0000256" key="11">
    <source>
        <dbReference type="ARBA" id="ARBA00023163"/>
    </source>
</evidence>
<comment type="subcellular location">
    <subcellularLocation>
        <location evidence="1">Nucleus</location>
    </subcellularLocation>
</comment>
<dbReference type="SMART" id="SM00508">
    <property type="entry name" value="PostSET"/>
    <property type="match status" value="1"/>
</dbReference>
<keyword evidence="4" id="KW-0949">S-adenosyl-L-methionine</keyword>
<dbReference type="InterPro" id="IPR001214">
    <property type="entry name" value="SET_dom"/>
</dbReference>
<feature type="domain" description="Post-SET" evidence="17">
    <location>
        <begin position="2101"/>
        <end position="2117"/>
    </location>
</feature>
<evidence type="ECO:0000259" key="15">
    <source>
        <dbReference type="PROSITE" id="PS50016"/>
    </source>
</evidence>
<evidence type="ECO:0000256" key="10">
    <source>
        <dbReference type="ARBA" id="ARBA00023015"/>
    </source>
</evidence>
<keyword evidence="2" id="KW-0489">Methyltransferase</keyword>
<dbReference type="InterPro" id="IPR001965">
    <property type="entry name" value="Znf_PHD"/>
</dbReference>
<keyword evidence="10" id="KW-0805">Transcription regulation</keyword>
<keyword evidence="6" id="KW-0677">Repeat</keyword>
<keyword evidence="8" id="KW-0862">Zinc</keyword>
<feature type="region of interest" description="Disordered" evidence="14">
    <location>
        <begin position="201"/>
        <end position="220"/>
    </location>
</feature>
<gene>
    <name evidence="19" type="ORF">Scep_023884</name>
</gene>
<dbReference type="CDD" id="cd10518">
    <property type="entry name" value="SET_SETD1-like"/>
    <property type="match status" value="1"/>
</dbReference>
<dbReference type="GO" id="GO:0032259">
    <property type="term" value="P:methylation"/>
    <property type="evidence" value="ECO:0007669"/>
    <property type="project" value="UniProtKB-KW"/>
</dbReference>
<keyword evidence="3" id="KW-0808">Transferase</keyword>
<evidence type="ECO:0000256" key="2">
    <source>
        <dbReference type="ARBA" id="ARBA00022603"/>
    </source>
</evidence>
<evidence type="ECO:0000313" key="20">
    <source>
        <dbReference type="Proteomes" id="UP001419268"/>
    </source>
</evidence>
<organism evidence="19 20">
    <name type="scientific">Stephania cephalantha</name>
    <dbReference type="NCBI Taxonomy" id="152367"/>
    <lineage>
        <taxon>Eukaryota</taxon>
        <taxon>Viridiplantae</taxon>
        <taxon>Streptophyta</taxon>
        <taxon>Embryophyta</taxon>
        <taxon>Tracheophyta</taxon>
        <taxon>Spermatophyta</taxon>
        <taxon>Magnoliopsida</taxon>
        <taxon>Ranunculales</taxon>
        <taxon>Menispermaceae</taxon>
        <taxon>Menispermoideae</taxon>
        <taxon>Cissampelideae</taxon>
        <taxon>Stephania</taxon>
    </lineage>
</organism>
<dbReference type="GO" id="GO:0035097">
    <property type="term" value="C:histone methyltransferase complex"/>
    <property type="evidence" value="ECO:0007669"/>
    <property type="project" value="TreeGrafter"/>
</dbReference>
<dbReference type="PROSITE" id="PS50280">
    <property type="entry name" value="SET"/>
    <property type="match status" value="1"/>
</dbReference>
<feature type="compositionally biased region" description="Polar residues" evidence="14">
    <location>
        <begin position="1053"/>
        <end position="1073"/>
    </location>
</feature>
<keyword evidence="9" id="KW-0156">Chromatin regulator</keyword>
<dbReference type="PANTHER" id="PTHR45838:SF4">
    <property type="entry name" value="HISTONE-LYSINE N-METHYLTRANSFERASE TRITHORAX"/>
    <property type="match status" value="1"/>
</dbReference>
<dbReference type="FunFam" id="2.170.270.10:FF:000086">
    <property type="entry name" value="Histone-lysine N-methyltransferase"/>
    <property type="match status" value="1"/>
</dbReference>
<feature type="domain" description="PHD-type" evidence="15">
    <location>
        <begin position="1644"/>
        <end position="1694"/>
    </location>
</feature>
<feature type="compositionally biased region" description="Polar residues" evidence="14">
    <location>
        <begin position="211"/>
        <end position="220"/>
    </location>
</feature>
<comment type="caution">
    <text evidence="19">The sequence shown here is derived from an EMBL/GenBank/DDBJ whole genome shotgun (WGS) entry which is preliminary data.</text>
</comment>
<dbReference type="PROSITE" id="PS50016">
    <property type="entry name" value="ZF_PHD_2"/>
    <property type="match status" value="1"/>
</dbReference>
<evidence type="ECO:0000256" key="4">
    <source>
        <dbReference type="ARBA" id="ARBA00022691"/>
    </source>
</evidence>
<evidence type="ECO:0000256" key="7">
    <source>
        <dbReference type="ARBA" id="ARBA00022771"/>
    </source>
</evidence>
<dbReference type="Gene3D" id="3.30.40.10">
    <property type="entry name" value="Zinc/RING finger domain, C3HC4 (zinc finger)"/>
    <property type="match status" value="2"/>
</dbReference>
<feature type="domain" description="PHD-type" evidence="18">
    <location>
        <begin position="1758"/>
        <end position="1871"/>
    </location>
</feature>
<dbReference type="InterPro" id="IPR032308">
    <property type="entry name" value="TDBD"/>
</dbReference>
<dbReference type="Pfam" id="PF16135">
    <property type="entry name" value="TDBD"/>
    <property type="match status" value="1"/>
</dbReference>
<keyword evidence="5" id="KW-0479">Metal-binding</keyword>
<evidence type="ECO:0000256" key="9">
    <source>
        <dbReference type="ARBA" id="ARBA00022853"/>
    </source>
</evidence>
<keyword evidence="11" id="KW-0804">Transcription</keyword>
<dbReference type="GO" id="GO:0042800">
    <property type="term" value="F:histone H3K4 methyltransferase activity"/>
    <property type="evidence" value="ECO:0007669"/>
    <property type="project" value="TreeGrafter"/>
</dbReference>
<dbReference type="CDD" id="cd15492">
    <property type="entry name" value="PHD_BRPF_JADE_like"/>
    <property type="match status" value="1"/>
</dbReference>
<dbReference type="SMART" id="SM00249">
    <property type="entry name" value="PHD"/>
    <property type="match status" value="2"/>
</dbReference>
<evidence type="ECO:0000256" key="12">
    <source>
        <dbReference type="ARBA" id="ARBA00023242"/>
    </source>
</evidence>
<reference evidence="19 20" key="1">
    <citation type="submission" date="2024-01" db="EMBL/GenBank/DDBJ databases">
        <title>Genome assemblies of Stephania.</title>
        <authorList>
            <person name="Yang L."/>
        </authorList>
    </citation>
    <scope>NUCLEOTIDE SEQUENCE [LARGE SCALE GENOMIC DNA]</scope>
    <source>
        <strain evidence="19">JXDWG</strain>
        <tissue evidence="19">Leaf</tissue>
    </source>
</reference>
<accession>A0AAP0HXV4</accession>
<dbReference type="SUPFAM" id="SSF82199">
    <property type="entry name" value="SET domain"/>
    <property type="match status" value="1"/>
</dbReference>
<feature type="region of interest" description="Disordered" evidence="14">
    <location>
        <begin position="496"/>
        <end position="515"/>
    </location>
</feature>
<dbReference type="SMART" id="SM00317">
    <property type="entry name" value="SET"/>
    <property type="match status" value="1"/>
</dbReference>
<protein>
    <submittedName>
        <fullName evidence="19">Uncharacterized protein</fullName>
    </submittedName>
</protein>
<dbReference type="GO" id="GO:0008270">
    <property type="term" value="F:zinc ion binding"/>
    <property type="evidence" value="ECO:0007669"/>
    <property type="project" value="UniProtKB-KW"/>
</dbReference>